<dbReference type="EMBL" id="JAAGMR010000223">
    <property type="protein sequence ID" value="NEB93916.1"/>
    <property type="molecule type" value="Genomic_DNA"/>
</dbReference>
<organism evidence="6 7">
    <name type="scientific">Streptomyces bauhiniae</name>
    <dbReference type="NCBI Taxonomy" id="2340725"/>
    <lineage>
        <taxon>Bacteria</taxon>
        <taxon>Bacillati</taxon>
        <taxon>Actinomycetota</taxon>
        <taxon>Actinomycetes</taxon>
        <taxon>Kitasatosporales</taxon>
        <taxon>Streptomycetaceae</taxon>
        <taxon>Streptomyces</taxon>
    </lineage>
</organism>
<dbReference type="Gene3D" id="1.10.10.10">
    <property type="entry name" value="Winged helix-like DNA-binding domain superfamily/Winged helix DNA-binding domain"/>
    <property type="match status" value="1"/>
</dbReference>
<dbReference type="InterPro" id="IPR036388">
    <property type="entry name" value="WH-like_DNA-bd_sf"/>
</dbReference>
<dbReference type="InterPro" id="IPR000281">
    <property type="entry name" value="HTH_RpiR"/>
</dbReference>
<accession>A0A7K3QVL0</accession>
<reference evidence="6 7" key="1">
    <citation type="submission" date="2020-01" db="EMBL/GenBank/DDBJ databases">
        <title>Insect and environment-associated Actinomycetes.</title>
        <authorList>
            <person name="Currrie C."/>
            <person name="Chevrette M."/>
            <person name="Carlson C."/>
            <person name="Stubbendieck R."/>
            <person name="Wendt-Pienkowski E."/>
        </authorList>
    </citation>
    <scope>NUCLEOTIDE SEQUENCE [LARGE SCALE GENOMIC DNA]</scope>
    <source>
        <strain evidence="6 7">SID7754</strain>
    </source>
</reference>
<dbReference type="PANTHER" id="PTHR30514:SF18">
    <property type="entry name" value="RPIR-FAMILY TRANSCRIPTIONAL REGULATOR"/>
    <property type="match status" value="1"/>
</dbReference>
<dbReference type="InterPro" id="IPR009057">
    <property type="entry name" value="Homeodomain-like_sf"/>
</dbReference>
<evidence type="ECO:0000259" key="5">
    <source>
        <dbReference type="PROSITE" id="PS51464"/>
    </source>
</evidence>
<dbReference type="CDD" id="cd05013">
    <property type="entry name" value="SIS_RpiR"/>
    <property type="match status" value="1"/>
</dbReference>
<dbReference type="Proteomes" id="UP000470520">
    <property type="component" value="Unassembled WGS sequence"/>
</dbReference>
<dbReference type="GO" id="GO:0003700">
    <property type="term" value="F:DNA-binding transcription factor activity"/>
    <property type="evidence" value="ECO:0007669"/>
    <property type="project" value="InterPro"/>
</dbReference>
<dbReference type="InterPro" id="IPR001347">
    <property type="entry name" value="SIS_dom"/>
</dbReference>
<dbReference type="Gene3D" id="3.40.50.10490">
    <property type="entry name" value="Glucose-6-phosphate isomerase like protein, domain 1"/>
    <property type="match status" value="1"/>
</dbReference>
<dbReference type="AlphaFoldDB" id="A0A7K3QVL0"/>
<evidence type="ECO:0000256" key="2">
    <source>
        <dbReference type="ARBA" id="ARBA00023125"/>
    </source>
</evidence>
<dbReference type="Pfam" id="PF01418">
    <property type="entry name" value="HTH_6"/>
    <property type="match status" value="1"/>
</dbReference>
<dbReference type="SUPFAM" id="SSF53697">
    <property type="entry name" value="SIS domain"/>
    <property type="match status" value="1"/>
</dbReference>
<dbReference type="PROSITE" id="PS51071">
    <property type="entry name" value="HTH_RPIR"/>
    <property type="match status" value="1"/>
</dbReference>
<evidence type="ECO:0000313" key="6">
    <source>
        <dbReference type="EMBL" id="NEB93916.1"/>
    </source>
</evidence>
<dbReference type="InterPro" id="IPR047640">
    <property type="entry name" value="RpiR-like"/>
</dbReference>
<keyword evidence="1" id="KW-0805">Transcription regulation</keyword>
<keyword evidence="2" id="KW-0238">DNA-binding</keyword>
<dbReference type="GO" id="GO:1901135">
    <property type="term" value="P:carbohydrate derivative metabolic process"/>
    <property type="evidence" value="ECO:0007669"/>
    <property type="project" value="InterPro"/>
</dbReference>
<dbReference type="InterPro" id="IPR035472">
    <property type="entry name" value="RpiR-like_SIS"/>
</dbReference>
<dbReference type="GO" id="GO:0097367">
    <property type="term" value="F:carbohydrate derivative binding"/>
    <property type="evidence" value="ECO:0007669"/>
    <property type="project" value="InterPro"/>
</dbReference>
<name>A0A7K3QVL0_9ACTN</name>
<dbReference type="PROSITE" id="PS51464">
    <property type="entry name" value="SIS"/>
    <property type="match status" value="1"/>
</dbReference>
<proteinExistence type="predicted"/>
<evidence type="ECO:0000313" key="7">
    <source>
        <dbReference type="Proteomes" id="UP000470520"/>
    </source>
</evidence>
<dbReference type="InterPro" id="IPR046348">
    <property type="entry name" value="SIS_dom_sf"/>
</dbReference>
<protein>
    <submittedName>
        <fullName evidence="6">MurR/RpiR family transcriptional regulator</fullName>
    </submittedName>
</protein>
<keyword evidence="3" id="KW-0804">Transcription</keyword>
<evidence type="ECO:0000259" key="4">
    <source>
        <dbReference type="PROSITE" id="PS51071"/>
    </source>
</evidence>
<feature type="domain" description="HTH rpiR-type" evidence="4">
    <location>
        <begin position="4"/>
        <end position="80"/>
    </location>
</feature>
<sequence length="289" mass="31677">MAKGTVADRIRQHLGELSPAERRVGRVLLADYPAAGFETVAVVAERARVSAPTVLRFVGRFGFRGFPDFQSGLRAELEERSASPLSLYEAAGRGASEQEGDESLLDQGRRVLTAALAQTYDELPPHDLERAVELLSDPKRRITLTGGRFTAHLAQYLALHLMQLRDGVSVLSERTVERTAAMTSWGRRDVLVVFDYRRYEPDKAALVELLHERGGRVVLFTDPWLSPAAAHSEVVLAAQVTTPSPYDSLVPTMAVIETVVTGLVRALGEEAHARLKEGERLARATGLLS</sequence>
<feature type="domain" description="SIS" evidence="5">
    <location>
        <begin position="131"/>
        <end position="269"/>
    </location>
</feature>
<evidence type="ECO:0000256" key="3">
    <source>
        <dbReference type="ARBA" id="ARBA00023163"/>
    </source>
</evidence>
<dbReference type="SUPFAM" id="SSF46689">
    <property type="entry name" value="Homeodomain-like"/>
    <property type="match status" value="1"/>
</dbReference>
<dbReference type="Pfam" id="PF01380">
    <property type="entry name" value="SIS"/>
    <property type="match status" value="1"/>
</dbReference>
<dbReference type="PANTHER" id="PTHR30514">
    <property type="entry name" value="GLUCOKINASE"/>
    <property type="match status" value="1"/>
</dbReference>
<dbReference type="GO" id="GO:0003677">
    <property type="term" value="F:DNA binding"/>
    <property type="evidence" value="ECO:0007669"/>
    <property type="project" value="UniProtKB-KW"/>
</dbReference>
<dbReference type="RefSeq" id="WP_164190501.1">
    <property type="nucleotide sequence ID" value="NZ_JAAGMR010000223.1"/>
</dbReference>
<gene>
    <name evidence="6" type="ORF">G3I21_19865</name>
</gene>
<comment type="caution">
    <text evidence="6">The sequence shown here is derived from an EMBL/GenBank/DDBJ whole genome shotgun (WGS) entry which is preliminary data.</text>
</comment>
<evidence type="ECO:0000256" key="1">
    <source>
        <dbReference type="ARBA" id="ARBA00023015"/>
    </source>
</evidence>